<feature type="DNA-binding region" description="H-T-H motif" evidence="4">
    <location>
        <begin position="36"/>
        <end position="55"/>
    </location>
</feature>
<evidence type="ECO:0000256" key="4">
    <source>
        <dbReference type="PROSITE-ProRule" id="PRU00335"/>
    </source>
</evidence>
<evidence type="ECO:0000256" key="1">
    <source>
        <dbReference type="ARBA" id="ARBA00023015"/>
    </source>
</evidence>
<evidence type="ECO:0000259" key="5">
    <source>
        <dbReference type="PROSITE" id="PS50977"/>
    </source>
</evidence>
<keyword evidence="3" id="KW-0804">Transcription</keyword>
<dbReference type="PANTHER" id="PTHR30055">
    <property type="entry name" value="HTH-TYPE TRANSCRIPTIONAL REGULATOR RUTR"/>
    <property type="match status" value="1"/>
</dbReference>
<dbReference type="EMBL" id="JAVDQF010000001">
    <property type="protein sequence ID" value="MDR6270222.1"/>
    <property type="molecule type" value="Genomic_DNA"/>
</dbReference>
<dbReference type="Pfam" id="PF00440">
    <property type="entry name" value="TetR_N"/>
    <property type="match status" value="1"/>
</dbReference>
<dbReference type="RefSeq" id="WP_309799147.1">
    <property type="nucleotide sequence ID" value="NZ_BAAAHY010000005.1"/>
</dbReference>
<comment type="caution">
    <text evidence="6">The sequence shown here is derived from an EMBL/GenBank/DDBJ whole genome shotgun (WGS) entry which is preliminary data.</text>
</comment>
<dbReference type="InterPro" id="IPR009057">
    <property type="entry name" value="Homeodomain-like_sf"/>
</dbReference>
<dbReference type="PANTHER" id="PTHR30055:SF234">
    <property type="entry name" value="HTH-TYPE TRANSCRIPTIONAL REGULATOR BETI"/>
    <property type="match status" value="1"/>
</dbReference>
<keyword evidence="1" id="KW-0805">Transcription regulation</keyword>
<dbReference type="Pfam" id="PF17932">
    <property type="entry name" value="TetR_C_24"/>
    <property type="match status" value="1"/>
</dbReference>
<dbReference type="Gene3D" id="1.10.10.60">
    <property type="entry name" value="Homeodomain-like"/>
    <property type="match status" value="1"/>
</dbReference>
<dbReference type="SUPFAM" id="SSF48498">
    <property type="entry name" value="Tetracyclin repressor-like, C-terminal domain"/>
    <property type="match status" value="1"/>
</dbReference>
<evidence type="ECO:0000256" key="3">
    <source>
        <dbReference type="ARBA" id="ARBA00023163"/>
    </source>
</evidence>
<dbReference type="PROSITE" id="PS50977">
    <property type="entry name" value="HTH_TETR_2"/>
    <property type="match status" value="1"/>
</dbReference>
<keyword evidence="2 4" id="KW-0238">DNA-binding</keyword>
<sequence length="198" mass="21352">MSTATGSKRGRPGYDQETVLRIAVEAFNQHGYEATSMGLLAERLGVSKSAIYHHVDSKEALLELALDQALGGLEAILSEPGASSGAPEGRLEYVLRGTVAVLVDKLPYVTLLLRLRGNTAMERGALRRRRDFDREIAALVAAAQADGALRSDVDARTAERLLFGTINSIVEWYRPGGPLTAAELADQIISMVFDGLRS</sequence>
<dbReference type="InterPro" id="IPR001647">
    <property type="entry name" value="HTH_TetR"/>
</dbReference>
<dbReference type="SUPFAM" id="SSF46689">
    <property type="entry name" value="Homeodomain-like"/>
    <property type="match status" value="1"/>
</dbReference>
<dbReference type="PRINTS" id="PR00455">
    <property type="entry name" value="HTHTETR"/>
</dbReference>
<reference evidence="6 7" key="1">
    <citation type="submission" date="2023-07" db="EMBL/GenBank/DDBJ databases">
        <title>Sequencing the genomes of 1000 actinobacteria strains.</title>
        <authorList>
            <person name="Klenk H.-P."/>
        </authorList>
    </citation>
    <scope>NUCLEOTIDE SEQUENCE [LARGE SCALE GENOMIC DNA]</scope>
    <source>
        <strain evidence="6 7">DSM 14555</strain>
    </source>
</reference>
<dbReference type="InterPro" id="IPR041490">
    <property type="entry name" value="KstR2_TetR_C"/>
</dbReference>
<organism evidence="6 7">
    <name type="scientific">Arthrobacter russicus</name>
    <dbReference type="NCBI Taxonomy" id="172040"/>
    <lineage>
        <taxon>Bacteria</taxon>
        <taxon>Bacillati</taxon>
        <taxon>Actinomycetota</taxon>
        <taxon>Actinomycetes</taxon>
        <taxon>Micrococcales</taxon>
        <taxon>Micrococcaceae</taxon>
        <taxon>Arthrobacter</taxon>
    </lineage>
</organism>
<dbReference type="Gene3D" id="1.10.357.10">
    <property type="entry name" value="Tetracycline Repressor, domain 2"/>
    <property type="match status" value="1"/>
</dbReference>
<name>A0ABU1JCR1_9MICC</name>
<dbReference type="Proteomes" id="UP001185069">
    <property type="component" value="Unassembled WGS sequence"/>
</dbReference>
<dbReference type="InterPro" id="IPR036271">
    <property type="entry name" value="Tet_transcr_reg_TetR-rel_C_sf"/>
</dbReference>
<evidence type="ECO:0000256" key="2">
    <source>
        <dbReference type="ARBA" id="ARBA00023125"/>
    </source>
</evidence>
<accession>A0ABU1JCR1</accession>
<keyword evidence="7" id="KW-1185">Reference proteome</keyword>
<dbReference type="InterPro" id="IPR050109">
    <property type="entry name" value="HTH-type_TetR-like_transc_reg"/>
</dbReference>
<feature type="domain" description="HTH tetR-type" evidence="5">
    <location>
        <begin position="13"/>
        <end position="73"/>
    </location>
</feature>
<gene>
    <name evidence="6" type="ORF">JOE69_002460</name>
</gene>
<protein>
    <submittedName>
        <fullName evidence="6">AcrR family transcriptional regulator</fullName>
    </submittedName>
</protein>
<evidence type="ECO:0000313" key="7">
    <source>
        <dbReference type="Proteomes" id="UP001185069"/>
    </source>
</evidence>
<evidence type="ECO:0000313" key="6">
    <source>
        <dbReference type="EMBL" id="MDR6270222.1"/>
    </source>
</evidence>
<proteinExistence type="predicted"/>